<reference evidence="1" key="1">
    <citation type="submission" date="2020-03" db="EMBL/GenBank/DDBJ databases">
        <title>The deep terrestrial virosphere.</title>
        <authorList>
            <person name="Holmfeldt K."/>
            <person name="Nilsson E."/>
            <person name="Simone D."/>
            <person name="Lopez-Fernandez M."/>
            <person name="Wu X."/>
            <person name="de Brujin I."/>
            <person name="Lundin D."/>
            <person name="Andersson A."/>
            <person name="Bertilsson S."/>
            <person name="Dopson M."/>
        </authorList>
    </citation>
    <scope>NUCLEOTIDE SEQUENCE</scope>
    <source>
        <strain evidence="3">MM415A00666</strain>
        <strain evidence="2">MM415B00458</strain>
        <strain evidence="1">TM448A01515</strain>
    </source>
</reference>
<protein>
    <submittedName>
        <fullName evidence="1">Uncharacterized protein</fullName>
    </submittedName>
</protein>
<evidence type="ECO:0000313" key="2">
    <source>
        <dbReference type="EMBL" id="QJA64861.1"/>
    </source>
</evidence>
<name>A0A6H1ZQV2_9ZZZZ</name>
<evidence type="ECO:0000313" key="1">
    <source>
        <dbReference type="EMBL" id="QJA49842.1"/>
    </source>
</evidence>
<gene>
    <name evidence="3" type="ORF">MM415A00666_0003</name>
    <name evidence="2" type="ORF">MM415B00458_0012</name>
    <name evidence="1" type="ORF">TM448A01515_0003</name>
</gene>
<dbReference type="EMBL" id="MT141528">
    <property type="protein sequence ID" value="QJA64861.1"/>
    <property type="molecule type" value="Genomic_DNA"/>
</dbReference>
<accession>A0A6H1ZQV2</accession>
<dbReference type="AlphaFoldDB" id="A0A6H1ZQV2"/>
<dbReference type="EMBL" id="MT142433">
    <property type="protein sequence ID" value="QJA80721.1"/>
    <property type="molecule type" value="Genomic_DNA"/>
</dbReference>
<evidence type="ECO:0000313" key="3">
    <source>
        <dbReference type="EMBL" id="QJA80721.1"/>
    </source>
</evidence>
<dbReference type="EMBL" id="MT144158">
    <property type="protein sequence ID" value="QJA49842.1"/>
    <property type="molecule type" value="Genomic_DNA"/>
</dbReference>
<organism evidence="1">
    <name type="scientific">viral metagenome</name>
    <dbReference type="NCBI Taxonomy" id="1070528"/>
    <lineage>
        <taxon>unclassified sequences</taxon>
        <taxon>metagenomes</taxon>
        <taxon>organismal metagenomes</taxon>
    </lineage>
</organism>
<sequence>MAQVQCKDCGWQGDMDDMVVRYLDNPKESGDVVPEVACPKCGSVWLEDIDNGI</sequence>
<proteinExistence type="predicted"/>